<reference evidence="5 6" key="1">
    <citation type="submission" date="2017-09" db="EMBL/GenBank/DDBJ databases">
        <authorList>
            <person name="Ehlers B."/>
            <person name="Leendertz F.H."/>
        </authorList>
    </citation>
    <scope>NUCLEOTIDE SEQUENCE [LARGE SCALE GENOMIC DNA]</scope>
    <source>
        <strain evidence="5 6">CGMCC 1.12662</strain>
    </source>
</reference>
<dbReference type="Proteomes" id="UP000231702">
    <property type="component" value="Unassembled WGS sequence"/>
</dbReference>
<dbReference type="NCBIfam" id="NF008551">
    <property type="entry name" value="PRK11478.1"/>
    <property type="match status" value="1"/>
</dbReference>
<dbReference type="EMBL" id="PGTD01000015">
    <property type="protein sequence ID" value="PJE29758.1"/>
    <property type="molecule type" value="Genomic_DNA"/>
</dbReference>
<evidence type="ECO:0000313" key="6">
    <source>
        <dbReference type="Proteomes" id="UP000231655"/>
    </source>
</evidence>
<feature type="compositionally biased region" description="Basic and acidic residues" evidence="2">
    <location>
        <begin position="125"/>
        <end position="141"/>
    </location>
</feature>
<evidence type="ECO:0000313" key="5">
    <source>
        <dbReference type="EMBL" id="SNY54515.1"/>
    </source>
</evidence>
<dbReference type="PROSITE" id="PS51819">
    <property type="entry name" value="VOC"/>
    <property type="match status" value="1"/>
</dbReference>
<feature type="region of interest" description="Disordered" evidence="2">
    <location>
        <begin position="119"/>
        <end position="151"/>
    </location>
</feature>
<accession>A0A285J2F9</accession>
<keyword evidence="7" id="KW-1185">Reference proteome</keyword>
<name>A0A285J2F9_9RHOB</name>
<dbReference type="Pfam" id="PF00903">
    <property type="entry name" value="Glyoxalase"/>
    <property type="match status" value="1"/>
</dbReference>
<evidence type="ECO:0000259" key="3">
    <source>
        <dbReference type="PROSITE" id="PS51819"/>
    </source>
</evidence>
<dbReference type="Gene3D" id="3.10.180.10">
    <property type="entry name" value="2,3-Dihydroxybiphenyl 1,2-Dioxygenase, domain 1"/>
    <property type="match status" value="1"/>
</dbReference>
<dbReference type="Proteomes" id="UP000231655">
    <property type="component" value="Unassembled WGS sequence"/>
</dbReference>
<reference evidence="4 7" key="2">
    <citation type="journal article" date="2018" name="Int. J. Syst. Evol. Microbiol.">
        <title>Pseudooceanicola lipolyticus sp. nov., a marine alphaproteobacterium, reclassification of Oceanicola flagellatus as Pseudooceanicola flagellatus comb. nov. and emended description of the genus Pseudooceanicola.</title>
        <authorList>
            <person name="Huang M.-M."/>
            <person name="Guo L.-L."/>
            <person name="Wu Y.-H."/>
            <person name="Lai Q.-L."/>
            <person name="Shao Z.-Z."/>
            <person name="Wang C.-S."/>
            <person name="Wu M."/>
            <person name="Xu X.-W."/>
        </authorList>
    </citation>
    <scope>NUCLEOTIDE SEQUENCE [LARGE SCALE GENOMIC DNA]</scope>
    <source>
        <strain evidence="4 7">Ar-45</strain>
    </source>
</reference>
<keyword evidence="1" id="KW-0479">Metal-binding</keyword>
<dbReference type="CDD" id="cd08352">
    <property type="entry name" value="VOC_Bs_YwkD_like"/>
    <property type="match status" value="1"/>
</dbReference>
<dbReference type="EMBL" id="OBEA01000005">
    <property type="protein sequence ID" value="SNY54515.1"/>
    <property type="molecule type" value="Genomic_DNA"/>
</dbReference>
<dbReference type="AlphaFoldDB" id="A0A285J2F9"/>
<dbReference type="RefSeq" id="WP_097146548.1">
    <property type="nucleotide sequence ID" value="NZ_OBEA01000005.1"/>
</dbReference>
<organism evidence="5 6">
    <name type="scientific">Pseudooceanicola antarcticus</name>
    <dbReference type="NCBI Taxonomy" id="1247613"/>
    <lineage>
        <taxon>Bacteria</taxon>
        <taxon>Pseudomonadati</taxon>
        <taxon>Pseudomonadota</taxon>
        <taxon>Alphaproteobacteria</taxon>
        <taxon>Rhodobacterales</taxon>
        <taxon>Paracoccaceae</taxon>
        <taxon>Pseudooceanicola</taxon>
    </lineage>
</organism>
<dbReference type="PANTHER" id="PTHR36113:SF6">
    <property type="entry name" value="FOSFOMYCIN RESISTANCE PROTEIN FOSX"/>
    <property type="match status" value="1"/>
</dbReference>
<dbReference type="SUPFAM" id="SSF54593">
    <property type="entry name" value="Glyoxalase/Bleomycin resistance protein/Dihydroxybiphenyl dioxygenase"/>
    <property type="match status" value="1"/>
</dbReference>
<feature type="domain" description="VOC" evidence="3">
    <location>
        <begin position="4"/>
        <end position="127"/>
    </location>
</feature>
<dbReference type="InterPro" id="IPR037478">
    <property type="entry name" value="YwkD-like_dom"/>
</dbReference>
<sequence>MLKHFHHVAVICGDYARSKAFYTEVLGLKIIAENHRPERDSWKLDLALPGGGQIELFSFPEAPPRPTRPEAQGLRHLCFSVGDLDRAVAELEAKGIAVEPIRVDPHTGARFTFFADPDGLPLELYEDRPPPSPAGKDEGRPKAGRPISSPG</sequence>
<dbReference type="InterPro" id="IPR051332">
    <property type="entry name" value="Fosfomycin_Res_Enzymes"/>
</dbReference>
<proteinExistence type="predicted"/>
<dbReference type="GO" id="GO:0046872">
    <property type="term" value="F:metal ion binding"/>
    <property type="evidence" value="ECO:0007669"/>
    <property type="project" value="UniProtKB-KW"/>
</dbReference>
<dbReference type="InterPro" id="IPR004360">
    <property type="entry name" value="Glyas_Fos-R_dOase_dom"/>
</dbReference>
<evidence type="ECO:0000256" key="2">
    <source>
        <dbReference type="SAM" id="MobiDB-lite"/>
    </source>
</evidence>
<evidence type="ECO:0000313" key="7">
    <source>
        <dbReference type="Proteomes" id="UP000231702"/>
    </source>
</evidence>
<dbReference type="InterPro" id="IPR029068">
    <property type="entry name" value="Glyas_Bleomycin-R_OHBP_Dase"/>
</dbReference>
<evidence type="ECO:0000313" key="4">
    <source>
        <dbReference type="EMBL" id="PJE29758.1"/>
    </source>
</evidence>
<gene>
    <name evidence="4" type="ORF">CVM39_07590</name>
    <name evidence="5" type="ORF">SAMN06297129_2843</name>
</gene>
<dbReference type="OrthoDB" id="4725692at2"/>
<evidence type="ECO:0000256" key="1">
    <source>
        <dbReference type="ARBA" id="ARBA00022723"/>
    </source>
</evidence>
<dbReference type="PANTHER" id="PTHR36113">
    <property type="entry name" value="LYASE, PUTATIVE-RELATED-RELATED"/>
    <property type="match status" value="1"/>
</dbReference>
<protein>
    <submittedName>
        <fullName evidence="5">Glyoxylase I family protein</fullName>
    </submittedName>
    <submittedName>
        <fullName evidence="4">VOC family protein</fullName>
    </submittedName>
</protein>
<dbReference type="InterPro" id="IPR037523">
    <property type="entry name" value="VOC_core"/>
</dbReference>